<dbReference type="GO" id="GO:0016874">
    <property type="term" value="F:ligase activity"/>
    <property type="evidence" value="ECO:0007669"/>
    <property type="project" value="UniProtKB-KW"/>
</dbReference>
<dbReference type="Pfam" id="PF13920">
    <property type="entry name" value="zf-C3HC4_3"/>
    <property type="match status" value="1"/>
</dbReference>
<accession>A0A2P6VF24</accession>
<keyword evidence="2 4" id="KW-0863">Zinc-finger</keyword>
<evidence type="ECO:0000313" key="8">
    <source>
        <dbReference type="Proteomes" id="UP000239649"/>
    </source>
</evidence>
<dbReference type="InterPro" id="IPR013083">
    <property type="entry name" value="Znf_RING/FYVE/PHD"/>
</dbReference>
<dbReference type="AlphaFoldDB" id="A0A2P6VF24"/>
<evidence type="ECO:0000256" key="1">
    <source>
        <dbReference type="ARBA" id="ARBA00022723"/>
    </source>
</evidence>
<dbReference type="InterPro" id="IPR017907">
    <property type="entry name" value="Znf_RING_CS"/>
</dbReference>
<dbReference type="Proteomes" id="UP000239649">
    <property type="component" value="Unassembled WGS sequence"/>
</dbReference>
<dbReference type="EMBL" id="LHPF02000009">
    <property type="protein sequence ID" value="PSC72690.1"/>
    <property type="molecule type" value="Genomic_DNA"/>
</dbReference>
<evidence type="ECO:0000259" key="6">
    <source>
        <dbReference type="PROSITE" id="PS50089"/>
    </source>
</evidence>
<protein>
    <submittedName>
        <fullName evidence="7">E3 ubiquitin-ligase XBAT31</fullName>
    </submittedName>
</protein>
<gene>
    <name evidence="7" type="ORF">C2E20_3922</name>
</gene>
<reference evidence="7 8" key="1">
    <citation type="journal article" date="2018" name="Plant J.">
        <title>Genome sequences of Chlorella sorokiniana UTEX 1602 and Micractinium conductrix SAG 241.80: implications to maltose excretion by a green alga.</title>
        <authorList>
            <person name="Arriola M.B."/>
            <person name="Velmurugan N."/>
            <person name="Zhang Y."/>
            <person name="Plunkett M.H."/>
            <person name="Hondzo H."/>
            <person name="Barney B.M."/>
        </authorList>
    </citation>
    <scope>NUCLEOTIDE SEQUENCE [LARGE SCALE GENOMIC DNA]</scope>
    <source>
        <strain evidence="7 8">SAG 241.80</strain>
    </source>
</reference>
<organism evidence="7 8">
    <name type="scientific">Micractinium conductrix</name>
    <dbReference type="NCBI Taxonomy" id="554055"/>
    <lineage>
        <taxon>Eukaryota</taxon>
        <taxon>Viridiplantae</taxon>
        <taxon>Chlorophyta</taxon>
        <taxon>core chlorophytes</taxon>
        <taxon>Trebouxiophyceae</taxon>
        <taxon>Chlorellales</taxon>
        <taxon>Chlorellaceae</taxon>
        <taxon>Chlorella clade</taxon>
        <taxon>Micractinium</taxon>
    </lineage>
</organism>
<dbReference type="OrthoDB" id="513758at2759"/>
<dbReference type="STRING" id="554055.A0A2P6VF24"/>
<keyword evidence="8" id="KW-1185">Reference proteome</keyword>
<dbReference type="InterPro" id="IPR001841">
    <property type="entry name" value="Znf_RING"/>
</dbReference>
<evidence type="ECO:0000256" key="2">
    <source>
        <dbReference type="ARBA" id="ARBA00022771"/>
    </source>
</evidence>
<name>A0A2P6VF24_9CHLO</name>
<comment type="caution">
    <text evidence="7">The sequence shown here is derived from an EMBL/GenBank/DDBJ whole genome shotgun (WGS) entry which is preliminary data.</text>
</comment>
<keyword evidence="3" id="KW-0862">Zinc</keyword>
<dbReference type="SUPFAM" id="SSF57850">
    <property type="entry name" value="RING/U-box"/>
    <property type="match status" value="1"/>
</dbReference>
<feature type="domain" description="RING-type" evidence="6">
    <location>
        <begin position="286"/>
        <end position="328"/>
    </location>
</feature>
<sequence>MHPFFSVTLFTGQQLVLEALQRWLQRPCPDAAAVQRRHRGLKQLIGLLLRTAATGVLATVLDAAIEFRRRQLLAAAAEDPADGGGAASAGGLFPGLGMLSRAGVAAWKSRLVLAIDELERRAGEYGIESRHRFGPGKGGEEEAAAGSSAGKAPALPCHPAVSCLDLAAGCSEEEEARSLRLGRTVEQLQQLVKQNDPESQRRLDSEMGSLVDLILGTAPPPSTATPGAAAARARSYSVPAALDRLAGGAVRAGGAARQERCVQGGTQPGSPTGSSGGGSGFDAELCAICMDRCVSVRVSGCCHDLCFGCARRLCAQQDHQVPQCPFCRQAIEGFSPLAVPRCAASASASAASARAAVRA</sequence>
<proteinExistence type="predicted"/>
<feature type="region of interest" description="Disordered" evidence="5">
    <location>
        <begin position="129"/>
        <end position="151"/>
    </location>
</feature>
<evidence type="ECO:0000256" key="5">
    <source>
        <dbReference type="SAM" id="MobiDB-lite"/>
    </source>
</evidence>
<evidence type="ECO:0000256" key="3">
    <source>
        <dbReference type="ARBA" id="ARBA00022833"/>
    </source>
</evidence>
<keyword evidence="1" id="KW-0479">Metal-binding</keyword>
<dbReference type="GO" id="GO:0008270">
    <property type="term" value="F:zinc ion binding"/>
    <property type="evidence" value="ECO:0007669"/>
    <property type="project" value="UniProtKB-KW"/>
</dbReference>
<dbReference type="Gene3D" id="3.30.40.10">
    <property type="entry name" value="Zinc/RING finger domain, C3HC4 (zinc finger)"/>
    <property type="match status" value="1"/>
</dbReference>
<dbReference type="PROSITE" id="PS50089">
    <property type="entry name" value="ZF_RING_2"/>
    <property type="match status" value="1"/>
</dbReference>
<dbReference type="PROSITE" id="PS00518">
    <property type="entry name" value="ZF_RING_1"/>
    <property type="match status" value="1"/>
</dbReference>
<dbReference type="SMART" id="SM00184">
    <property type="entry name" value="RING"/>
    <property type="match status" value="1"/>
</dbReference>
<evidence type="ECO:0000256" key="4">
    <source>
        <dbReference type="PROSITE-ProRule" id="PRU00175"/>
    </source>
</evidence>
<evidence type="ECO:0000313" key="7">
    <source>
        <dbReference type="EMBL" id="PSC72690.1"/>
    </source>
</evidence>